<organism evidence="2 3">
    <name type="scientific">Ferroacidibacillus organovorans</name>
    <dbReference type="NCBI Taxonomy" id="1765683"/>
    <lineage>
        <taxon>Bacteria</taxon>
        <taxon>Bacillati</taxon>
        <taxon>Bacillota</taxon>
        <taxon>Bacilli</taxon>
        <taxon>Bacillales</taxon>
        <taxon>Alicyclobacillaceae</taxon>
        <taxon>Ferroacidibacillus</taxon>
    </lineage>
</organism>
<dbReference type="AlphaFoldDB" id="A0A124IW96"/>
<dbReference type="OrthoDB" id="9949605at2"/>
<gene>
    <name evidence="2" type="ORF">ATW55_07665</name>
</gene>
<reference evidence="2 3" key="1">
    <citation type="submission" date="2015-12" db="EMBL/GenBank/DDBJ databases">
        <title>Draft genome sequence of Acidibacillus ferrooxidans ITV001, isolated from a chalcopyrite acid mine drainage site in Brazil.</title>
        <authorList>
            <person name="Dall'Agnol H."/>
            <person name="Nancucheo I."/>
            <person name="Johnson B."/>
            <person name="Oliveira R."/>
            <person name="Leite L."/>
            <person name="Pylro V."/>
            <person name="Nunes G.L."/>
            <person name="Tzotzos G."/>
            <person name="Fernandes G.R."/>
            <person name="Dutra J."/>
            <person name="Orellana S.C."/>
            <person name="Oliveira G."/>
        </authorList>
    </citation>
    <scope>NUCLEOTIDE SEQUENCE [LARGE SCALE GENOMIC DNA]</scope>
    <source>
        <strain evidence="3">ITV01</strain>
    </source>
</reference>
<evidence type="ECO:0008006" key="4">
    <source>
        <dbReference type="Google" id="ProtNLM"/>
    </source>
</evidence>
<evidence type="ECO:0000256" key="1">
    <source>
        <dbReference type="SAM" id="SignalP"/>
    </source>
</evidence>
<feature type="chain" id="PRO_5007174585" description="DUF5667 domain-containing protein" evidence="1">
    <location>
        <begin position="23"/>
        <end position="245"/>
    </location>
</feature>
<accession>A0A124IW96</accession>
<name>A0A124IW96_9BACL</name>
<evidence type="ECO:0000313" key="3">
    <source>
        <dbReference type="Proteomes" id="UP000053557"/>
    </source>
</evidence>
<keyword evidence="1" id="KW-0732">Signal</keyword>
<sequence length="245" mass="26830">MKRLIFLTTSALLLTTTMPAFADSHHTVSDVQALASAQTSLTADQSTVDTSRQTLDGLIAQAKTAISLAATAKANTTLSGLSSLPQPAQIDTTTLDHEIASLKSATSLRQVKDELAAMQKTIERMKETLSHDHQSEKTNKPSALERHLSEILREITHEEAKDLQKFRRDASQLTNLIANDSTVTNVSKETLHQLQKATRKLDSQAAHTKRDFQQFERRLQTVISQLNVGTSTSVTGSVYGTSSQF</sequence>
<evidence type="ECO:0000313" key="2">
    <source>
        <dbReference type="EMBL" id="KUO96694.1"/>
    </source>
</evidence>
<dbReference type="EMBL" id="LPVJ01000009">
    <property type="protein sequence ID" value="KUO96694.1"/>
    <property type="molecule type" value="Genomic_DNA"/>
</dbReference>
<protein>
    <recommendedName>
        <fullName evidence="4">DUF5667 domain-containing protein</fullName>
    </recommendedName>
</protein>
<feature type="signal peptide" evidence="1">
    <location>
        <begin position="1"/>
        <end position="22"/>
    </location>
</feature>
<comment type="caution">
    <text evidence="2">The sequence shown here is derived from an EMBL/GenBank/DDBJ whole genome shotgun (WGS) entry which is preliminary data.</text>
</comment>
<dbReference type="Proteomes" id="UP000053557">
    <property type="component" value="Unassembled WGS sequence"/>
</dbReference>
<proteinExistence type="predicted"/>
<dbReference type="RefSeq" id="WP_067712329.1">
    <property type="nucleotide sequence ID" value="NZ_LPVJ01000009.1"/>
</dbReference>
<keyword evidence="3" id="KW-1185">Reference proteome</keyword>